<feature type="region of interest" description="Disordered" evidence="1">
    <location>
        <begin position="87"/>
        <end position="110"/>
    </location>
</feature>
<comment type="caution">
    <text evidence="2">The sequence shown here is derived from an EMBL/GenBank/DDBJ whole genome shotgun (WGS) entry which is preliminary data.</text>
</comment>
<evidence type="ECO:0000256" key="1">
    <source>
        <dbReference type="SAM" id="MobiDB-lite"/>
    </source>
</evidence>
<dbReference type="EMBL" id="JBBDHD010000005">
    <property type="protein sequence ID" value="MFH7594142.1"/>
    <property type="molecule type" value="Genomic_DNA"/>
</dbReference>
<organism evidence="2 3">
    <name type="scientific">Streptomyces racemochromogenes</name>
    <dbReference type="NCBI Taxonomy" id="67353"/>
    <lineage>
        <taxon>Bacteria</taxon>
        <taxon>Bacillati</taxon>
        <taxon>Actinomycetota</taxon>
        <taxon>Actinomycetes</taxon>
        <taxon>Kitasatosporales</taxon>
        <taxon>Streptomycetaceae</taxon>
        <taxon>Streptomyces</taxon>
    </lineage>
</organism>
<accession>A0ABW7P726</accession>
<proteinExistence type="predicted"/>
<sequence length="110" mass="11139">MATTTWTTTGVFTGPGGTLTETAGTLTGELAVRTTWEPERAHVAVQYVGGAEWHALAGSPVPCPSAEAGRSVHQSAVDAVRAGGSTPFAPWPIASAAPRRTDGVPTRAAG</sequence>
<feature type="region of interest" description="Disordered" evidence="1">
    <location>
        <begin position="1"/>
        <end position="22"/>
    </location>
</feature>
<dbReference type="Proteomes" id="UP001610631">
    <property type="component" value="Unassembled WGS sequence"/>
</dbReference>
<protein>
    <submittedName>
        <fullName evidence="2">Uncharacterized protein</fullName>
    </submittedName>
</protein>
<reference evidence="2 3" key="1">
    <citation type="submission" date="2024-03" db="EMBL/GenBank/DDBJ databases">
        <title>Whole genome sequencing of Streptomyces racemochromogenes, to identify antimicrobial biosynthetic gene clusters.</title>
        <authorList>
            <person name="Suryawanshi P."/>
            <person name="Krishnaraj P.U."/>
            <person name="Arun Y.P."/>
            <person name="Suryawanshi M.P."/>
            <person name="Rakshit O."/>
        </authorList>
    </citation>
    <scope>NUCLEOTIDE SEQUENCE [LARGE SCALE GENOMIC DNA]</scope>
    <source>
        <strain evidence="2 3">AUDT626</strain>
    </source>
</reference>
<keyword evidence="3" id="KW-1185">Reference proteome</keyword>
<evidence type="ECO:0000313" key="2">
    <source>
        <dbReference type="EMBL" id="MFH7594142.1"/>
    </source>
</evidence>
<evidence type="ECO:0000313" key="3">
    <source>
        <dbReference type="Proteomes" id="UP001610631"/>
    </source>
</evidence>
<name>A0ABW7P726_9ACTN</name>
<gene>
    <name evidence="2" type="ORF">WDV06_03440</name>
</gene>
<dbReference type="RefSeq" id="WP_395508084.1">
    <property type="nucleotide sequence ID" value="NZ_JBBDHD010000005.1"/>
</dbReference>